<dbReference type="Proteomes" id="UP000030752">
    <property type="component" value="Unassembled WGS sequence"/>
</dbReference>
<evidence type="ECO:0000313" key="2">
    <source>
        <dbReference type="EMBL" id="ETN40786.1"/>
    </source>
</evidence>
<reference evidence="2 3" key="1">
    <citation type="submission" date="2013-03" db="EMBL/GenBank/DDBJ databases">
        <title>The Genome Sequence of Phialophora europaea CBS 101466.</title>
        <authorList>
            <consortium name="The Broad Institute Genomics Platform"/>
            <person name="Cuomo C."/>
            <person name="de Hoog S."/>
            <person name="Gorbushina A."/>
            <person name="Walker B."/>
            <person name="Young S.K."/>
            <person name="Zeng Q."/>
            <person name="Gargeya S."/>
            <person name="Fitzgerald M."/>
            <person name="Haas B."/>
            <person name="Abouelleil A."/>
            <person name="Allen A.W."/>
            <person name="Alvarado L."/>
            <person name="Arachchi H.M."/>
            <person name="Berlin A.M."/>
            <person name="Chapman S.B."/>
            <person name="Gainer-Dewar J."/>
            <person name="Goldberg J."/>
            <person name="Griggs A."/>
            <person name="Gujja S."/>
            <person name="Hansen M."/>
            <person name="Howarth C."/>
            <person name="Imamovic A."/>
            <person name="Ireland A."/>
            <person name="Larimer J."/>
            <person name="McCowan C."/>
            <person name="Murphy C."/>
            <person name="Pearson M."/>
            <person name="Poon T.W."/>
            <person name="Priest M."/>
            <person name="Roberts A."/>
            <person name="Saif S."/>
            <person name="Shea T."/>
            <person name="Sisk P."/>
            <person name="Sykes S."/>
            <person name="Wortman J."/>
            <person name="Nusbaum C."/>
            <person name="Birren B."/>
        </authorList>
    </citation>
    <scope>NUCLEOTIDE SEQUENCE [LARGE SCALE GENOMIC DNA]</scope>
    <source>
        <strain evidence="2 3">CBS 101466</strain>
    </source>
</reference>
<dbReference type="RefSeq" id="XP_008717629.1">
    <property type="nucleotide sequence ID" value="XM_008719407.1"/>
</dbReference>
<dbReference type="STRING" id="1220924.W2RW91"/>
<dbReference type="EMBL" id="KB822720">
    <property type="protein sequence ID" value="ETN40786.1"/>
    <property type="molecule type" value="Genomic_DNA"/>
</dbReference>
<evidence type="ECO:0000256" key="1">
    <source>
        <dbReference type="SAM" id="MobiDB-lite"/>
    </source>
</evidence>
<dbReference type="InterPro" id="IPR036249">
    <property type="entry name" value="Thioredoxin-like_sf"/>
</dbReference>
<feature type="region of interest" description="Disordered" evidence="1">
    <location>
        <begin position="38"/>
        <end position="58"/>
    </location>
</feature>
<dbReference type="SUPFAM" id="SSF52833">
    <property type="entry name" value="Thioredoxin-like"/>
    <property type="match status" value="1"/>
</dbReference>
<dbReference type="PANTHER" id="PTHR21148">
    <property type="entry name" value="THIOREDOXIN DOMAIN-CONTAINING PROTEIN 9"/>
    <property type="match status" value="1"/>
</dbReference>
<evidence type="ECO:0000313" key="3">
    <source>
        <dbReference type="Proteomes" id="UP000030752"/>
    </source>
</evidence>
<dbReference type="AlphaFoldDB" id="W2RW91"/>
<dbReference type="Gene3D" id="3.40.30.10">
    <property type="entry name" value="Glutaredoxin"/>
    <property type="match status" value="1"/>
</dbReference>
<keyword evidence="3" id="KW-1185">Reference proteome</keyword>
<name>W2RW91_CYPE1</name>
<dbReference type="OrthoDB" id="10257948at2759"/>
<evidence type="ECO:0008006" key="4">
    <source>
        <dbReference type="Google" id="ProtNLM"/>
    </source>
</evidence>
<dbReference type="HOGENOM" id="CLU_072378_0_0_1"/>
<feature type="compositionally biased region" description="Polar residues" evidence="1">
    <location>
        <begin position="48"/>
        <end position="58"/>
    </location>
</feature>
<dbReference type="VEuPathDB" id="FungiDB:HMPREF1541_05066"/>
<organism evidence="2 3">
    <name type="scientific">Cyphellophora europaea (strain CBS 101466)</name>
    <name type="common">Phialophora europaea</name>
    <dbReference type="NCBI Taxonomy" id="1220924"/>
    <lineage>
        <taxon>Eukaryota</taxon>
        <taxon>Fungi</taxon>
        <taxon>Dikarya</taxon>
        <taxon>Ascomycota</taxon>
        <taxon>Pezizomycotina</taxon>
        <taxon>Eurotiomycetes</taxon>
        <taxon>Chaetothyriomycetidae</taxon>
        <taxon>Chaetothyriales</taxon>
        <taxon>Cyphellophoraceae</taxon>
        <taxon>Cyphellophora</taxon>
    </lineage>
</organism>
<proteinExistence type="predicted"/>
<dbReference type="InParanoid" id="W2RW91"/>
<protein>
    <recommendedName>
        <fullName evidence="4">Thioredoxin domain-containing protein</fullName>
    </recommendedName>
</protein>
<dbReference type="FunCoup" id="W2RW91">
    <property type="interactions" value="734"/>
</dbReference>
<gene>
    <name evidence="2" type="ORF">HMPREF1541_05066</name>
</gene>
<dbReference type="GeneID" id="19972405"/>
<accession>W2RW91</accession>
<feature type="compositionally biased region" description="Basic and acidic residues" evidence="1">
    <location>
        <begin position="195"/>
        <end position="213"/>
    </location>
</feature>
<dbReference type="eggNOG" id="KOG1672">
    <property type="taxonomic scope" value="Eukaryota"/>
</dbReference>
<feature type="region of interest" description="Disordered" evidence="1">
    <location>
        <begin position="187"/>
        <end position="221"/>
    </location>
</feature>
<sequence>MAGKPTNMTPETEQDPDDILAELEAEDDASYRAQRLEELKSEAKELQPPSTTSGQATFKTLGGDDECLQFTTEHERAVVHFFHPDFARCSVMDGHCQEIAKKHGEFGDADVAFGRIDVRNAPFVVEKLNIRVLPAVLGFVKGIIKGRVTGFEGITWGGSEEGTAVTSILEGKLADWTVLKRRLLEEVDEEEEPEKPDKSEYQRRGIKGRKQEVADEDDDWD</sequence>